<proteinExistence type="predicted"/>
<protein>
    <submittedName>
        <fullName evidence="1">Uncharacterized protein</fullName>
    </submittedName>
</protein>
<organism evidence="1 2">
    <name type="scientific">Rufibacter immobilis</name>
    <dbReference type="NCBI Taxonomy" id="1348778"/>
    <lineage>
        <taxon>Bacteria</taxon>
        <taxon>Pseudomonadati</taxon>
        <taxon>Bacteroidota</taxon>
        <taxon>Cytophagia</taxon>
        <taxon>Cytophagales</taxon>
        <taxon>Hymenobacteraceae</taxon>
        <taxon>Rufibacter</taxon>
    </lineage>
</organism>
<name>A0A3M9MSH6_9BACT</name>
<evidence type="ECO:0000313" key="1">
    <source>
        <dbReference type="EMBL" id="RNI27668.1"/>
    </source>
</evidence>
<dbReference type="AlphaFoldDB" id="A0A3M9MSH6"/>
<dbReference type="InterPro" id="IPR046558">
    <property type="entry name" value="DUF6712"/>
</dbReference>
<dbReference type="RefSeq" id="WP_123134136.1">
    <property type="nucleotide sequence ID" value="NZ_RJJE01000017.1"/>
</dbReference>
<comment type="caution">
    <text evidence="1">The sequence shown here is derived from an EMBL/GenBank/DDBJ whole genome shotgun (WGS) entry which is preliminary data.</text>
</comment>
<dbReference type="OrthoDB" id="872721at2"/>
<evidence type="ECO:0000313" key="2">
    <source>
        <dbReference type="Proteomes" id="UP000271010"/>
    </source>
</evidence>
<dbReference type="EMBL" id="RJJE01000017">
    <property type="protein sequence ID" value="RNI27668.1"/>
    <property type="molecule type" value="Genomic_DNA"/>
</dbReference>
<gene>
    <name evidence="1" type="ORF">EFA69_16245</name>
</gene>
<dbReference type="Pfam" id="PF20459">
    <property type="entry name" value="DUF6712"/>
    <property type="match status" value="2"/>
</dbReference>
<accession>A0A3M9MSH6</accession>
<dbReference type="Proteomes" id="UP000271010">
    <property type="component" value="Unassembled WGS sequence"/>
</dbReference>
<sequence length="328" mass="37274">MPLFKKLEEVKKYVAVNASIYLEDIMPFIRRAENLQIRPALGRELYNELHTAYEADADLSEPMKALLEVCQDCLANFAYLLYIPHGATQISASGIQQVQNATNKPATPEQIQRLESSYATTAYRALDDLLEYLEENAKDYPQYDQLESRRYFLHSTRQFAQYVNIGGSRRTYIALQPVMARIEQGLLLEHLGPKLFQELKNWHQATTQETTTEAPDLALLLEKVKPVVAFHTIAKGIVELSLAITETGLHIYSSSSTFALTLTLPADEKRINRLLLQYQGEAEKAEKELTNFLYARIDKYPLFKESGAFVEPQAQQDPNAAGEKFFMA</sequence>
<reference evidence="1 2" key="1">
    <citation type="submission" date="2018-11" db="EMBL/GenBank/DDBJ databases">
        <title>Rufibacter latericius sp. nov., isolated from water in Baiyang Lake.</title>
        <authorList>
            <person name="Yang Y."/>
        </authorList>
    </citation>
    <scope>NUCLEOTIDE SEQUENCE [LARGE SCALE GENOMIC DNA]</scope>
    <source>
        <strain evidence="1 2">MCC P1</strain>
    </source>
</reference>
<keyword evidence="2" id="KW-1185">Reference proteome</keyword>